<evidence type="ECO:0000313" key="2">
    <source>
        <dbReference type="EMBL" id="TNN50605.1"/>
    </source>
</evidence>
<keyword evidence="3" id="KW-1185">Reference proteome</keyword>
<reference evidence="2 3" key="1">
    <citation type="submission" date="2019-03" db="EMBL/GenBank/DDBJ databases">
        <title>First draft genome of Liparis tanakae, snailfish: a comprehensive survey of snailfish specific genes.</title>
        <authorList>
            <person name="Kim W."/>
            <person name="Song I."/>
            <person name="Jeong J.-H."/>
            <person name="Kim D."/>
            <person name="Kim S."/>
            <person name="Ryu S."/>
            <person name="Song J.Y."/>
            <person name="Lee S.K."/>
        </authorList>
    </citation>
    <scope>NUCLEOTIDE SEQUENCE [LARGE SCALE GENOMIC DNA]</scope>
    <source>
        <tissue evidence="2">Muscle</tissue>
    </source>
</reference>
<proteinExistence type="predicted"/>
<gene>
    <name evidence="2" type="ORF">EYF80_039179</name>
</gene>
<protein>
    <submittedName>
        <fullName evidence="2">Uncharacterized protein</fullName>
    </submittedName>
</protein>
<feature type="compositionally biased region" description="Low complexity" evidence="1">
    <location>
        <begin position="37"/>
        <end position="47"/>
    </location>
</feature>
<evidence type="ECO:0000313" key="3">
    <source>
        <dbReference type="Proteomes" id="UP000314294"/>
    </source>
</evidence>
<organism evidence="2 3">
    <name type="scientific">Liparis tanakae</name>
    <name type="common">Tanaka's snailfish</name>
    <dbReference type="NCBI Taxonomy" id="230148"/>
    <lineage>
        <taxon>Eukaryota</taxon>
        <taxon>Metazoa</taxon>
        <taxon>Chordata</taxon>
        <taxon>Craniata</taxon>
        <taxon>Vertebrata</taxon>
        <taxon>Euteleostomi</taxon>
        <taxon>Actinopterygii</taxon>
        <taxon>Neopterygii</taxon>
        <taxon>Teleostei</taxon>
        <taxon>Neoteleostei</taxon>
        <taxon>Acanthomorphata</taxon>
        <taxon>Eupercaria</taxon>
        <taxon>Perciformes</taxon>
        <taxon>Cottioidei</taxon>
        <taxon>Cottales</taxon>
        <taxon>Liparidae</taxon>
        <taxon>Liparis</taxon>
    </lineage>
</organism>
<comment type="caution">
    <text evidence="2">The sequence shown here is derived from an EMBL/GenBank/DDBJ whole genome shotgun (WGS) entry which is preliminary data.</text>
</comment>
<evidence type="ECO:0000256" key="1">
    <source>
        <dbReference type="SAM" id="MobiDB-lite"/>
    </source>
</evidence>
<sequence>MEVAEPDDAGVQMAAHGSRAPIHGRPPAQVQQRWRPSKTPSSTTKTSRLGSTGRTCKIRNYNHVNMCSGGDGERWYAGKQHPAGTHTSTGGGVLQPSAVEMWSSWLKTASTLTRYPMTAERV</sequence>
<name>A0A4Z2GBX6_9TELE</name>
<feature type="region of interest" description="Disordered" evidence="1">
    <location>
        <begin position="1"/>
        <end position="55"/>
    </location>
</feature>
<accession>A0A4Z2GBX6</accession>
<dbReference type="Proteomes" id="UP000314294">
    <property type="component" value="Unassembled WGS sequence"/>
</dbReference>
<dbReference type="AlphaFoldDB" id="A0A4Z2GBX6"/>
<dbReference type="EMBL" id="SRLO01000611">
    <property type="protein sequence ID" value="TNN50605.1"/>
    <property type="molecule type" value="Genomic_DNA"/>
</dbReference>